<protein>
    <recommendedName>
        <fullName evidence="2">S-adenosylmethionine-dependent methyltransferase Rv2258c-like winged HTH domain-containing protein</fullName>
    </recommendedName>
</protein>
<comment type="caution">
    <text evidence="3">The sequence shown here is derived from an EMBL/GenBank/DDBJ whole genome shotgun (WGS) entry which is preliminary data.</text>
</comment>
<feature type="domain" description="S-adenosylmethionine-dependent methyltransferase Rv2258c-like winged HTH" evidence="2">
    <location>
        <begin position="37"/>
        <end position="88"/>
    </location>
</feature>
<accession>A0ABP9NGT2</accession>
<evidence type="ECO:0000313" key="4">
    <source>
        <dbReference type="Proteomes" id="UP001500804"/>
    </source>
</evidence>
<dbReference type="PANTHER" id="PTHR45128">
    <property type="entry name" value="METHYLTRANSFERASE TYPE 11"/>
    <property type="match status" value="1"/>
</dbReference>
<sequence>MTTTAAHPEQTATTAPVDDVAERIFAAALGAFDILNVYLGDHLGWYQALAERGALSPCELAEHTGTQERYAREWLEQQAASGIIDVDRPAVPGRPRRFRLTGPTAEVLADPASLSYLAPLARLIGAAAAQLPALAAVYRNGGGISWSRFGTDARTGQADMNRPWFERELGPALAGVADLRRILNRPGPGSPTSAAARDGRPSRSPGPTLRPP</sequence>
<dbReference type="InterPro" id="IPR048711">
    <property type="entry name" value="WHD_Rv2258c"/>
</dbReference>
<dbReference type="Proteomes" id="UP001500804">
    <property type="component" value="Unassembled WGS sequence"/>
</dbReference>
<dbReference type="EMBL" id="BAABJO010000007">
    <property type="protein sequence ID" value="GAA5118916.1"/>
    <property type="molecule type" value="Genomic_DNA"/>
</dbReference>
<name>A0ABP9NGT2_9PSEU</name>
<dbReference type="InterPro" id="IPR053173">
    <property type="entry name" value="SAM-binding_MTase"/>
</dbReference>
<proteinExistence type="predicted"/>
<evidence type="ECO:0000259" key="2">
    <source>
        <dbReference type="Pfam" id="PF21320"/>
    </source>
</evidence>
<evidence type="ECO:0000256" key="1">
    <source>
        <dbReference type="SAM" id="MobiDB-lite"/>
    </source>
</evidence>
<feature type="region of interest" description="Disordered" evidence="1">
    <location>
        <begin position="182"/>
        <end position="212"/>
    </location>
</feature>
<organism evidence="3 4">
    <name type="scientific">Pseudonocardia adelaidensis</name>
    <dbReference type="NCBI Taxonomy" id="648754"/>
    <lineage>
        <taxon>Bacteria</taxon>
        <taxon>Bacillati</taxon>
        <taxon>Actinomycetota</taxon>
        <taxon>Actinomycetes</taxon>
        <taxon>Pseudonocardiales</taxon>
        <taxon>Pseudonocardiaceae</taxon>
        <taxon>Pseudonocardia</taxon>
    </lineage>
</organism>
<dbReference type="Pfam" id="PF21320">
    <property type="entry name" value="WHD_Rv2258c"/>
    <property type="match status" value="1"/>
</dbReference>
<gene>
    <name evidence="3" type="ORF">GCM10023320_23780</name>
</gene>
<reference evidence="4" key="1">
    <citation type="journal article" date="2019" name="Int. J. Syst. Evol. Microbiol.">
        <title>The Global Catalogue of Microorganisms (GCM) 10K type strain sequencing project: providing services to taxonomists for standard genome sequencing and annotation.</title>
        <authorList>
            <consortium name="The Broad Institute Genomics Platform"/>
            <consortium name="The Broad Institute Genome Sequencing Center for Infectious Disease"/>
            <person name="Wu L."/>
            <person name="Ma J."/>
        </authorList>
    </citation>
    <scope>NUCLEOTIDE SEQUENCE [LARGE SCALE GENOMIC DNA]</scope>
    <source>
        <strain evidence="4">JCM 18302</strain>
    </source>
</reference>
<dbReference type="PANTHER" id="PTHR45128:SF2">
    <property type="entry name" value="METHYLTRANSFERASE DOMAIN-CONTAINING PROTEIN"/>
    <property type="match status" value="1"/>
</dbReference>
<evidence type="ECO:0000313" key="3">
    <source>
        <dbReference type="EMBL" id="GAA5118916.1"/>
    </source>
</evidence>
<keyword evidence="4" id="KW-1185">Reference proteome</keyword>